<feature type="compositionally biased region" description="Polar residues" evidence="1">
    <location>
        <begin position="75"/>
        <end position="85"/>
    </location>
</feature>
<feature type="compositionally biased region" description="Basic and acidic residues" evidence="1">
    <location>
        <begin position="98"/>
        <end position="133"/>
    </location>
</feature>
<reference evidence="2" key="2">
    <citation type="journal article" date="2015" name="Data Brief">
        <title>Shoot transcriptome of the giant reed, Arundo donax.</title>
        <authorList>
            <person name="Barrero R.A."/>
            <person name="Guerrero F.D."/>
            <person name="Moolhuijzen P."/>
            <person name="Goolsby J.A."/>
            <person name="Tidwell J."/>
            <person name="Bellgard S.E."/>
            <person name="Bellgard M.I."/>
        </authorList>
    </citation>
    <scope>NUCLEOTIDE SEQUENCE</scope>
    <source>
        <tissue evidence="2">Shoot tissue taken approximately 20 cm above the soil surface</tissue>
    </source>
</reference>
<evidence type="ECO:0000256" key="1">
    <source>
        <dbReference type="SAM" id="MobiDB-lite"/>
    </source>
</evidence>
<proteinExistence type="predicted"/>
<protein>
    <submittedName>
        <fullName evidence="2">Uncharacterized protein</fullName>
    </submittedName>
</protein>
<accession>A0A0A8XVC8</accession>
<evidence type="ECO:0000313" key="2">
    <source>
        <dbReference type="EMBL" id="JAD16708.1"/>
    </source>
</evidence>
<sequence>MGVRLNRFQGRDQHQWQAPPPRFGNRADPNGRDGFNPNQGAEGNRQVDFQNSNRHSSRRMGTQGGRDFGRDGNQRQENYGGFNNQRGEDGFRSGTKRQQSDRDRDTLELGEHDLRNKLRREQEERGRSEDMQRQRNSGPEFKQKDNYGGGQMIDAVS</sequence>
<dbReference type="EMBL" id="GBRH01281187">
    <property type="protein sequence ID" value="JAD16708.1"/>
    <property type="molecule type" value="Transcribed_RNA"/>
</dbReference>
<feature type="compositionally biased region" description="Polar residues" evidence="1">
    <location>
        <begin position="36"/>
        <end position="54"/>
    </location>
</feature>
<name>A0A0A8XVC8_ARUDO</name>
<organism evidence="2">
    <name type="scientific">Arundo donax</name>
    <name type="common">Giant reed</name>
    <name type="synonym">Donax arundinaceus</name>
    <dbReference type="NCBI Taxonomy" id="35708"/>
    <lineage>
        <taxon>Eukaryota</taxon>
        <taxon>Viridiplantae</taxon>
        <taxon>Streptophyta</taxon>
        <taxon>Embryophyta</taxon>
        <taxon>Tracheophyta</taxon>
        <taxon>Spermatophyta</taxon>
        <taxon>Magnoliopsida</taxon>
        <taxon>Liliopsida</taxon>
        <taxon>Poales</taxon>
        <taxon>Poaceae</taxon>
        <taxon>PACMAD clade</taxon>
        <taxon>Arundinoideae</taxon>
        <taxon>Arundineae</taxon>
        <taxon>Arundo</taxon>
    </lineage>
</organism>
<reference evidence="2" key="1">
    <citation type="submission" date="2014-09" db="EMBL/GenBank/DDBJ databases">
        <authorList>
            <person name="Magalhaes I.L.F."/>
            <person name="Oliveira U."/>
            <person name="Santos F.R."/>
            <person name="Vidigal T.H.D.A."/>
            <person name="Brescovit A.D."/>
            <person name="Santos A.J."/>
        </authorList>
    </citation>
    <scope>NUCLEOTIDE SEQUENCE</scope>
    <source>
        <tissue evidence="2">Shoot tissue taken approximately 20 cm above the soil surface</tissue>
    </source>
</reference>
<dbReference type="AlphaFoldDB" id="A0A0A8XVC8"/>
<feature type="region of interest" description="Disordered" evidence="1">
    <location>
        <begin position="1"/>
        <end position="157"/>
    </location>
</feature>